<protein>
    <submittedName>
        <fullName evidence="1">Uncharacterized protein</fullName>
    </submittedName>
</protein>
<evidence type="ECO:0000313" key="1">
    <source>
        <dbReference type="EMBL" id="WTP91627.1"/>
    </source>
</evidence>
<accession>A0AAU1I970</accession>
<proteinExistence type="predicted"/>
<reference evidence="1" key="1">
    <citation type="submission" date="2022-10" db="EMBL/GenBank/DDBJ databases">
        <title>The complete genomes of actinobacterial strains from the NBC collection.</title>
        <authorList>
            <person name="Joergensen T.S."/>
            <person name="Alvarez Arevalo M."/>
            <person name="Sterndorff E.B."/>
            <person name="Faurdal D."/>
            <person name="Vuksanovic O."/>
            <person name="Mourched A.-S."/>
            <person name="Charusanti P."/>
            <person name="Shaw S."/>
            <person name="Blin K."/>
            <person name="Weber T."/>
        </authorList>
    </citation>
    <scope>NUCLEOTIDE SEQUENCE</scope>
    <source>
        <strain evidence="1">NBC 00180</strain>
    </source>
</reference>
<sequence length="46" mass="5064">MVAWETSHKADADLVLTVLEYALASAAQPRALTLNPSVTRLEQPER</sequence>
<gene>
    <name evidence="1" type="ORF">OG477_43180</name>
</gene>
<name>A0AAU1I970_9ACTN</name>
<dbReference type="AlphaFoldDB" id="A0AAU1I970"/>
<dbReference type="EMBL" id="CP108140">
    <property type="protein sequence ID" value="WTP91627.1"/>
    <property type="molecule type" value="Genomic_DNA"/>
</dbReference>
<organism evidence="1">
    <name type="scientific">Streptomyces sp. NBC_00180</name>
    <dbReference type="NCBI Taxonomy" id="2903632"/>
    <lineage>
        <taxon>Bacteria</taxon>
        <taxon>Bacillati</taxon>
        <taxon>Actinomycetota</taxon>
        <taxon>Actinomycetes</taxon>
        <taxon>Kitasatosporales</taxon>
        <taxon>Streptomycetaceae</taxon>
        <taxon>Streptomyces</taxon>
    </lineage>
</organism>